<dbReference type="Proteomes" id="UP000237271">
    <property type="component" value="Unassembled WGS sequence"/>
</dbReference>
<comment type="caution">
    <text evidence="2">The sequence shown here is derived from an EMBL/GenBank/DDBJ whole genome shotgun (WGS) entry which is preliminary data.</text>
</comment>
<organism evidence="2 3">
    <name type="scientific">Phytophthora palmivora</name>
    <dbReference type="NCBI Taxonomy" id="4796"/>
    <lineage>
        <taxon>Eukaryota</taxon>
        <taxon>Sar</taxon>
        <taxon>Stramenopiles</taxon>
        <taxon>Oomycota</taxon>
        <taxon>Peronosporomycetes</taxon>
        <taxon>Peronosporales</taxon>
        <taxon>Peronosporaceae</taxon>
        <taxon>Phytophthora</taxon>
    </lineage>
</organism>
<proteinExistence type="predicted"/>
<protein>
    <submittedName>
        <fullName evidence="2">Uncharacterized protein</fullName>
    </submittedName>
</protein>
<dbReference type="EMBL" id="NCKW01000250">
    <property type="protein sequence ID" value="POM80874.1"/>
    <property type="molecule type" value="Genomic_DNA"/>
</dbReference>
<reference evidence="2 3" key="1">
    <citation type="journal article" date="2017" name="Genome Biol. Evol.">
        <title>Phytophthora megakarya and P. palmivora, closely related causal agents of cacao black pod rot, underwent increases in genome sizes and gene numbers by different mechanisms.</title>
        <authorList>
            <person name="Ali S.S."/>
            <person name="Shao J."/>
            <person name="Lary D.J."/>
            <person name="Kronmiller B."/>
            <person name="Shen D."/>
            <person name="Strem M.D."/>
            <person name="Amoako-Attah I."/>
            <person name="Akrofi A.Y."/>
            <person name="Begoude B.A."/>
            <person name="Ten Hoopen G.M."/>
            <person name="Coulibaly K."/>
            <person name="Kebe B.I."/>
            <person name="Melnick R.L."/>
            <person name="Guiltinan M.J."/>
            <person name="Tyler B.M."/>
            <person name="Meinhardt L.W."/>
            <person name="Bailey B.A."/>
        </authorList>
    </citation>
    <scope>NUCLEOTIDE SEQUENCE [LARGE SCALE GENOMIC DNA]</scope>
    <source>
        <strain evidence="3">sbr112.9</strain>
    </source>
</reference>
<dbReference type="OrthoDB" id="73323at2759"/>
<evidence type="ECO:0000313" key="3">
    <source>
        <dbReference type="Proteomes" id="UP000237271"/>
    </source>
</evidence>
<accession>A0A2P4YSU6</accession>
<dbReference type="AlphaFoldDB" id="A0A2P4YSU6"/>
<feature type="compositionally biased region" description="Acidic residues" evidence="1">
    <location>
        <begin position="31"/>
        <end position="47"/>
    </location>
</feature>
<keyword evidence="3" id="KW-1185">Reference proteome</keyword>
<gene>
    <name evidence="2" type="ORF">PHPALM_1230</name>
</gene>
<feature type="non-terminal residue" evidence="2">
    <location>
        <position position="159"/>
    </location>
</feature>
<feature type="compositionally biased region" description="Acidic residues" evidence="1">
    <location>
        <begin position="1"/>
        <end position="14"/>
    </location>
</feature>
<sequence>MADFSDDAASSDENDQQHLDDECSPAWETAPDNDDEENEAGNEEDDAFSDRSKDYGEGEASDGDFEDAWLDDYLPESSNTSGVYTSQPPAVEYARDSPCYADDIDSQDENDRGASRTSSFTEMDTNASLMVVDAAGEEVSSVSSLRLAGLAALKGSNSF</sequence>
<feature type="compositionally biased region" description="Polar residues" evidence="1">
    <location>
        <begin position="76"/>
        <end position="88"/>
    </location>
</feature>
<feature type="region of interest" description="Disordered" evidence="1">
    <location>
        <begin position="1"/>
        <end position="121"/>
    </location>
</feature>
<feature type="compositionally biased region" description="Acidic residues" evidence="1">
    <location>
        <begin position="57"/>
        <end position="74"/>
    </location>
</feature>
<evidence type="ECO:0000256" key="1">
    <source>
        <dbReference type="SAM" id="MobiDB-lite"/>
    </source>
</evidence>
<name>A0A2P4YSU6_9STRA</name>
<evidence type="ECO:0000313" key="2">
    <source>
        <dbReference type="EMBL" id="POM80874.1"/>
    </source>
</evidence>